<evidence type="ECO:0000313" key="3">
    <source>
        <dbReference type="Proteomes" id="UP000028719"/>
    </source>
</evidence>
<evidence type="ECO:0000313" key="1">
    <source>
        <dbReference type="EMBL" id="KFF24444.1"/>
    </source>
</evidence>
<keyword evidence="3" id="KW-1185">Reference proteome</keyword>
<reference evidence="1 3" key="1">
    <citation type="submission" date="2014-07" db="EMBL/GenBank/DDBJ databases">
        <title>Genome of Chryseobacterium vrystaatense LMG 22846.</title>
        <authorList>
            <person name="Pipes S.E."/>
            <person name="Stropko S.J."/>
            <person name="Newman J.D."/>
        </authorList>
    </citation>
    <scope>NUCLEOTIDE SEQUENCE [LARGE SCALE GENOMIC DNA]</scope>
    <source>
        <strain evidence="1 3">LMG 22846</strain>
    </source>
</reference>
<gene>
    <name evidence="1" type="ORF">IW16_19145</name>
    <name evidence="2" type="ORF">SAMN02787073_3586</name>
</gene>
<dbReference type="AlphaFoldDB" id="A0A1M5H5Q0"/>
<accession>A0A1M5H5Q0</accession>
<reference evidence="4" key="3">
    <citation type="submission" date="2016-11" db="EMBL/GenBank/DDBJ databases">
        <authorList>
            <person name="Varghese N."/>
            <person name="Submissions S."/>
        </authorList>
    </citation>
    <scope>NUCLEOTIDE SEQUENCE [LARGE SCALE GENOMIC DNA]</scope>
    <source>
        <strain evidence="4">YR203</strain>
    </source>
</reference>
<organism evidence="2 4">
    <name type="scientific">Chryseobacterium vrystaatense</name>
    <dbReference type="NCBI Taxonomy" id="307480"/>
    <lineage>
        <taxon>Bacteria</taxon>
        <taxon>Pseudomonadati</taxon>
        <taxon>Bacteroidota</taxon>
        <taxon>Flavobacteriia</taxon>
        <taxon>Flavobacteriales</taxon>
        <taxon>Weeksellaceae</taxon>
        <taxon>Chryseobacterium group</taxon>
        <taxon>Chryseobacterium</taxon>
    </lineage>
</organism>
<proteinExistence type="predicted"/>
<protein>
    <submittedName>
        <fullName evidence="2">Uncharacterized protein</fullName>
    </submittedName>
</protein>
<dbReference type="EMBL" id="FQVE01000004">
    <property type="protein sequence ID" value="SHG11235.1"/>
    <property type="molecule type" value="Genomic_DNA"/>
</dbReference>
<dbReference type="EMBL" id="JPRI01000008">
    <property type="protein sequence ID" value="KFF24444.1"/>
    <property type="molecule type" value="Genomic_DNA"/>
</dbReference>
<evidence type="ECO:0000313" key="4">
    <source>
        <dbReference type="Proteomes" id="UP000184108"/>
    </source>
</evidence>
<dbReference type="RefSeq" id="WP_034747829.1">
    <property type="nucleotide sequence ID" value="NZ_FQVE01000004.1"/>
</dbReference>
<dbReference type="Proteomes" id="UP000184108">
    <property type="component" value="Unassembled WGS sequence"/>
</dbReference>
<dbReference type="Proteomes" id="UP000028719">
    <property type="component" value="Unassembled WGS sequence"/>
</dbReference>
<name>A0A1M5H5Q0_9FLAO</name>
<reference evidence="2" key="2">
    <citation type="submission" date="2016-11" db="EMBL/GenBank/DDBJ databases">
        <authorList>
            <person name="Jaros S."/>
            <person name="Januszkiewicz K."/>
            <person name="Wedrychowicz H."/>
        </authorList>
    </citation>
    <scope>NUCLEOTIDE SEQUENCE [LARGE SCALE GENOMIC DNA]</scope>
    <source>
        <strain evidence="2">YR203</strain>
    </source>
</reference>
<sequence>MDEFAESYFNLSDQFESDGVVIGQNSLQEFFISELFQGDNYPPTKSFQTHLSSKTVFKTTVVFIR</sequence>
<evidence type="ECO:0000313" key="2">
    <source>
        <dbReference type="EMBL" id="SHG11235.1"/>
    </source>
</evidence>